<keyword evidence="1" id="KW-0812">Transmembrane</keyword>
<proteinExistence type="predicted"/>
<accession>A0ABY7XM80</accession>
<evidence type="ECO:0000313" key="2">
    <source>
        <dbReference type="EMBL" id="WDM42243.1"/>
    </source>
</evidence>
<evidence type="ECO:0000256" key="1">
    <source>
        <dbReference type="SAM" id="Phobius"/>
    </source>
</evidence>
<reference evidence="2 3" key="1">
    <citation type="submission" date="2021-06" db="EMBL/GenBank/DDBJ databases">
        <title>Genome-based taxonomic framework of Microbacterium strains isolated from marine environment, the description of four new species and reclassification of four preexisting species.</title>
        <authorList>
            <person name="Lee S.D."/>
            <person name="Kim S.-M."/>
            <person name="Byeon Y.-S."/>
            <person name="Yang H.L."/>
            <person name="Kim I.S."/>
        </authorList>
    </citation>
    <scope>NUCLEOTIDE SEQUENCE [LARGE SCALE GENOMIC DNA]</scope>
    <source>
        <strain evidence="2 3">KACC 14465</strain>
    </source>
</reference>
<feature type="transmembrane region" description="Helical" evidence="1">
    <location>
        <begin position="27"/>
        <end position="46"/>
    </location>
</feature>
<gene>
    <name evidence="2" type="ORF">KV395_02685</name>
</gene>
<keyword evidence="1" id="KW-0472">Membrane</keyword>
<protein>
    <submittedName>
        <fullName evidence="2">Uncharacterized protein</fullName>
    </submittedName>
</protein>
<dbReference type="Proteomes" id="UP001215097">
    <property type="component" value="Chromosome"/>
</dbReference>
<name>A0ABY7XM80_MICLT</name>
<sequence length="68" mass="7292">MDNGAFFFVFFVGPLLPAIVAIGAAVMFALGVAIHAAIGAAISAIAEGSRPRRERAYVRRHQRDISHL</sequence>
<evidence type="ECO:0000313" key="3">
    <source>
        <dbReference type="Proteomes" id="UP001215097"/>
    </source>
</evidence>
<dbReference type="EMBL" id="CP078075">
    <property type="protein sequence ID" value="WDM42243.1"/>
    <property type="molecule type" value="Genomic_DNA"/>
</dbReference>
<organism evidence="2 3">
    <name type="scientific">Microbacterium luteolum</name>
    <name type="common">Aureobacterium luteolum</name>
    <dbReference type="NCBI Taxonomy" id="69367"/>
    <lineage>
        <taxon>Bacteria</taxon>
        <taxon>Bacillati</taxon>
        <taxon>Actinomycetota</taxon>
        <taxon>Actinomycetes</taxon>
        <taxon>Micrococcales</taxon>
        <taxon>Microbacteriaceae</taxon>
        <taxon>Microbacterium</taxon>
    </lineage>
</organism>
<keyword evidence="1" id="KW-1133">Transmembrane helix</keyword>
<keyword evidence="3" id="KW-1185">Reference proteome</keyword>
<dbReference type="RefSeq" id="WP_282216111.1">
    <property type="nucleotide sequence ID" value="NZ_BAAAUN010000001.1"/>
</dbReference>